<evidence type="ECO:0000256" key="1">
    <source>
        <dbReference type="SAM" id="MobiDB-lite"/>
    </source>
</evidence>
<reference evidence="2 3" key="1">
    <citation type="submission" date="2023-08" db="EMBL/GenBank/DDBJ databases">
        <authorList>
            <person name="Palmer J.M."/>
        </authorList>
    </citation>
    <scope>NUCLEOTIDE SEQUENCE [LARGE SCALE GENOMIC DNA]</scope>
    <source>
        <strain evidence="2 3">TWF481</strain>
    </source>
</reference>
<organism evidence="2 3">
    <name type="scientific">Arthrobotrys musiformis</name>
    <dbReference type="NCBI Taxonomy" id="47236"/>
    <lineage>
        <taxon>Eukaryota</taxon>
        <taxon>Fungi</taxon>
        <taxon>Dikarya</taxon>
        <taxon>Ascomycota</taxon>
        <taxon>Pezizomycotina</taxon>
        <taxon>Orbiliomycetes</taxon>
        <taxon>Orbiliales</taxon>
        <taxon>Orbiliaceae</taxon>
        <taxon>Arthrobotrys</taxon>
    </lineage>
</organism>
<feature type="compositionally biased region" description="Polar residues" evidence="1">
    <location>
        <begin position="224"/>
        <end position="240"/>
    </location>
</feature>
<feature type="region of interest" description="Disordered" evidence="1">
    <location>
        <begin position="208"/>
        <end position="318"/>
    </location>
</feature>
<feature type="region of interest" description="Disordered" evidence="1">
    <location>
        <begin position="1"/>
        <end position="31"/>
    </location>
</feature>
<dbReference type="AlphaFoldDB" id="A0AAV9VX97"/>
<gene>
    <name evidence="2" type="ORF">TWF481_002748</name>
</gene>
<dbReference type="EMBL" id="JAVHJL010000012">
    <property type="protein sequence ID" value="KAK6495700.1"/>
    <property type="molecule type" value="Genomic_DNA"/>
</dbReference>
<keyword evidence="3" id="KW-1185">Reference proteome</keyword>
<feature type="compositionally biased region" description="Basic and acidic residues" evidence="1">
    <location>
        <begin position="301"/>
        <end position="312"/>
    </location>
</feature>
<evidence type="ECO:0000313" key="2">
    <source>
        <dbReference type="EMBL" id="KAK6495700.1"/>
    </source>
</evidence>
<comment type="caution">
    <text evidence="2">The sequence shown here is derived from an EMBL/GenBank/DDBJ whole genome shotgun (WGS) entry which is preliminary data.</text>
</comment>
<dbReference type="Proteomes" id="UP001370758">
    <property type="component" value="Unassembled WGS sequence"/>
</dbReference>
<protein>
    <submittedName>
        <fullName evidence="2">Uncharacterized protein</fullName>
    </submittedName>
</protein>
<proteinExistence type="predicted"/>
<accession>A0AAV9VX97</accession>
<evidence type="ECO:0000313" key="3">
    <source>
        <dbReference type="Proteomes" id="UP001370758"/>
    </source>
</evidence>
<name>A0AAV9VX97_9PEZI</name>
<sequence>MSSAQVEVSPADEKSKSSANDDFEMLDQEKEQKITKEAQAGVRDQETLVQNAKFVPRANFDVIVTMPDFTYVKNYLFNPNEWEVLAIDSRWTAENGHVSYTLIYKDGHTRIVEADDILDYVEPQILEDFENDLFAREENPETWYFPELNFPGGAFAGGTSITSGVTSGRGKGKKAENPLDNFPTSQILAIDNEVSDGGPENICNAKQPTRAAIKKRRAHISPPKIQQTSNNVRTVRSTDISPAPPSYRHPPAAGQPPQADLGCPEKRRRIQFGLDGPEGDSLANRYPTKTLENPAKQKHSPPAEKLENDKKIPSNGITGANSEITFKKSRHCHIEPHNPNPNKPIICVRPENKRNEKARDSGTGLVQSEHDSRLGEGNISTLLQDDRLRLTLERPGGLVYIGRVWNICPPSCKINER</sequence>